<dbReference type="Gene3D" id="1.10.10.10">
    <property type="entry name" value="Winged helix-like DNA-binding domain superfamily/Winged helix DNA-binding domain"/>
    <property type="match status" value="1"/>
</dbReference>
<protein>
    <submittedName>
        <fullName evidence="2">Transcriptional regulator</fullName>
    </submittedName>
</protein>
<dbReference type="InterPro" id="IPR001845">
    <property type="entry name" value="HTH_ArsR_DNA-bd_dom"/>
</dbReference>
<dbReference type="InterPro" id="IPR011991">
    <property type="entry name" value="ArsR-like_HTH"/>
</dbReference>
<dbReference type="Pfam" id="PF12840">
    <property type="entry name" value="HTH_20"/>
    <property type="match status" value="1"/>
</dbReference>
<proteinExistence type="predicted"/>
<comment type="caution">
    <text evidence="2">The sequence shown here is derived from an EMBL/GenBank/DDBJ whole genome shotgun (WGS) entry which is preliminary data.</text>
</comment>
<dbReference type="AlphaFoldDB" id="A0AA37XA55"/>
<dbReference type="GO" id="GO:0003700">
    <property type="term" value="F:DNA-binding transcription factor activity"/>
    <property type="evidence" value="ECO:0007669"/>
    <property type="project" value="InterPro"/>
</dbReference>
<dbReference type="SMART" id="SM00418">
    <property type="entry name" value="HTH_ARSR"/>
    <property type="match status" value="1"/>
</dbReference>
<dbReference type="CDD" id="cd00090">
    <property type="entry name" value="HTH_ARSR"/>
    <property type="match status" value="1"/>
</dbReference>
<keyword evidence="3" id="KW-1185">Reference proteome</keyword>
<evidence type="ECO:0000313" key="2">
    <source>
        <dbReference type="EMBL" id="GMA27433.1"/>
    </source>
</evidence>
<dbReference type="InterPro" id="IPR036390">
    <property type="entry name" value="WH_DNA-bd_sf"/>
</dbReference>
<accession>A0AA37XA55</accession>
<organism evidence="2 3">
    <name type="scientific">Arenivirga flava</name>
    <dbReference type="NCBI Taxonomy" id="1930060"/>
    <lineage>
        <taxon>Bacteria</taxon>
        <taxon>Bacillati</taxon>
        <taxon>Actinomycetota</taxon>
        <taxon>Actinomycetes</taxon>
        <taxon>Micrococcales</taxon>
        <taxon>Microbacteriaceae</taxon>
        <taxon>Arenivirga</taxon>
    </lineage>
</organism>
<dbReference type="EMBL" id="BSUL01000001">
    <property type="protein sequence ID" value="GMA27433.1"/>
    <property type="molecule type" value="Genomic_DNA"/>
</dbReference>
<evidence type="ECO:0000313" key="3">
    <source>
        <dbReference type="Proteomes" id="UP001157160"/>
    </source>
</evidence>
<dbReference type="SUPFAM" id="SSF46785">
    <property type="entry name" value="Winged helix' DNA-binding domain"/>
    <property type="match status" value="1"/>
</dbReference>
<sequence>MRFMLRYRLDPGDFAEVRFAVSPLTEVTLSLRALRDPGRFPLHLAWLRHLERVLPDLDEPMLRALCDDRFWTPDFLTPRPASPLGVFERELAAVATTPTATVARDLAAVHPLAPPESLQGDPLEVRDRALRAVDAYHRRAIEPFWPRWRALLEADVLHRARQITERGVAGMFETLAPTVRLRGSVVEVRLRSMPGDVELRSVGAGLTLVPTLFTKNASAPIAGDEPPMVFYPARGLGALYERTPPPPAAALARLIGATRASILAELELPMSPTELAVRRGITASAASQHLRALRDGGLLEARREHRSVRFRRSELGEALVGRSALGG</sequence>
<dbReference type="InterPro" id="IPR036388">
    <property type="entry name" value="WH-like_DNA-bd_sf"/>
</dbReference>
<feature type="domain" description="HTH arsR-type" evidence="1">
    <location>
        <begin position="249"/>
        <end position="324"/>
    </location>
</feature>
<gene>
    <name evidence="2" type="ORF">GCM10025874_06860</name>
</gene>
<dbReference type="Proteomes" id="UP001157160">
    <property type="component" value="Unassembled WGS sequence"/>
</dbReference>
<name>A0AA37XA55_9MICO</name>
<reference evidence="2 3" key="1">
    <citation type="journal article" date="2014" name="Int. J. Syst. Evol. Microbiol.">
        <title>Complete genome sequence of Corynebacterium casei LMG S-19264T (=DSM 44701T), isolated from a smear-ripened cheese.</title>
        <authorList>
            <consortium name="US DOE Joint Genome Institute (JGI-PGF)"/>
            <person name="Walter F."/>
            <person name="Albersmeier A."/>
            <person name="Kalinowski J."/>
            <person name="Ruckert C."/>
        </authorList>
    </citation>
    <scope>NUCLEOTIDE SEQUENCE [LARGE SCALE GENOMIC DNA]</scope>
    <source>
        <strain evidence="2 3">NBRC 112289</strain>
    </source>
</reference>
<evidence type="ECO:0000259" key="1">
    <source>
        <dbReference type="SMART" id="SM00418"/>
    </source>
</evidence>